<feature type="transmembrane region" description="Helical" evidence="2">
    <location>
        <begin position="270"/>
        <end position="294"/>
    </location>
</feature>
<protein>
    <submittedName>
        <fullName evidence="3">Uncharacterized protein</fullName>
    </submittedName>
</protein>
<evidence type="ECO:0000313" key="3">
    <source>
        <dbReference type="EMBL" id="KAJ8430631.1"/>
    </source>
</evidence>
<reference evidence="3" key="1">
    <citation type="submission" date="2022-04" db="EMBL/GenBank/DDBJ databases">
        <title>Carnegiea gigantea Genome sequencing and assembly v2.</title>
        <authorList>
            <person name="Copetti D."/>
            <person name="Sanderson M.J."/>
            <person name="Burquez A."/>
            <person name="Wojciechowski M.F."/>
        </authorList>
    </citation>
    <scope>NUCLEOTIDE SEQUENCE</scope>
    <source>
        <strain evidence="3">SGP5-SGP5p</strain>
        <tissue evidence="3">Aerial part</tissue>
    </source>
</reference>
<keyword evidence="2" id="KW-0472">Membrane</keyword>
<keyword evidence="2" id="KW-0812">Transmembrane</keyword>
<feature type="compositionally biased region" description="Basic and acidic residues" evidence="1">
    <location>
        <begin position="18"/>
        <end position="63"/>
    </location>
</feature>
<name>A0A9Q1JT08_9CARY</name>
<feature type="transmembrane region" description="Helical" evidence="2">
    <location>
        <begin position="224"/>
        <end position="241"/>
    </location>
</feature>
<dbReference type="EMBL" id="JAKOGI010000778">
    <property type="protein sequence ID" value="KAJ8430631.1"/>
    <property type="molecule type" value="Genomic_DNA"/>
</dbReference>
<evidence type="ECO:0000313" key="4">
    <source>
        <dbReference type="Proteomes" id="UP001153076"/>
    </source>
</evidence>
<sequence length="305" mass="34459">MEAAYPARSLPHFDYLSVHEGEPSHRPERIPSPRYMERGREVSRLYRSDRPHTEQLGRCEGHGTHRPPHTRGNCQVRGHPMLRRLPPMTAPPKLQNAREYCEFHEQNGHTTKPAQPQPRDEECSTEVVATIARGYAEGIARSAWKAQLKNAQQVLTAELGPLNPTGMIRLPMCFGDKIKSKNLEVDFIVVDVPTAYNVILGRPTLHKYNPKAKKKRIMRRRGRVLYIGLSTTLMLLLLRSLDLSIQGVGGLVPCVLTLGRRRDELHLLRITTLIGGPLMLIHVVEVGLEIAILLKRVGQCHQDFA</sequence>
<organism evidence="3 4">
    <name type="scientific">Carnegiea gigantea</name>
    <dbReference type="NCBI Taxonomy" id="171969"/>
    <lineage>
        <taxon>Eukaryota</taxon>
        <taxon>Viridiplantae</taxon>
        <taxon>Streptophyta</taxon>
        <taxon>Embryophyta</taxon>
        <taxon>Tracheophyta</taxon>
        <taxon>Spermatophyta</taxon>
        <taxon>Magnoliopsida</taxon>
        <taxon>eudicotyledons</taxon>
        <taxon>Gunneridae</taxon>
        <taxon>Pentapetalae</taxon>
        <taxon>Caryophyllales</taxon>
        <taxon>Cactineae</taxon>
        <taxon>Cactaceae</taxon>
        <taxon>Cactoideae</taxon>
        <taxon>Echinocereeae</taxon>
        <taxon>Carnegiea</taxon>
    </lineage>
</organism>
<dbReference type="Proteomes" id="UP001153076">
    <property type="component" value="Unassembled WGS sequence"/>
</dbReference>
<keyword evidence="4" id="KW-1185">Reference proteome</keyword>
<accession>A0A9Q1JT08</accession>
<evidence type="ECO:0000256" key="2">
    <source>
        <dbReference type="SAM" id="Phobius"/>
    </source>
</evidence>
<gene>
    <name evidence="3" type="ORF">Cgig2_008311</name>
</gene>
<proteinExistence type="predicted"/>
<dbReference type="AlphaFoldDB" id="A0A9Q1JT08"/>
<keyword evidence="2" id="KW-1133">Transmembrane helix</keyword>
<evidence type="ECO:0000256" key="1">
    <source>
        <dbReference type="SAM" id="MobiDB-lite"/>
    </source>
</evidence>
<dbReference type="OrthoDB" id="1740536at2759"/>
<feature type="region of interest" description="Disordered" evidence="1">
    <location>
        <begin position="18"/>
        <end position="90"/>
    </location>
</feature>
<comment type="caution">
    <text evidence="3">The sequence shown here is derived from an EMBL/GenBank/DDBJ whole genome shotgun (WGS) entry which is preliminary data.</text>
</comment>